<proteinExistence type="predicted"/>
<feature type="compositionally biased region" description="Basic and acidic residues" evidence="1">
    <location>
        <begin position="7"/>
        <end position="21"/>
    </location>
</feature>
<dbReference type="Proteomes" id="UP001444661">
    <property type="component" value="Unassembled WGS sequence"/>
</dbReference>
<dbReference type="CDD" id="cd01763">
    <property type="entry name" value="Ubl_SUMO_like"/>
    <property type="match status" value="1"/>
</dbReference>
<keyword evidence="3" id="KW-1185">Reference proteome</keyword>
<reference evidence="2 3" key="1">
    <citation type="submission" date="2023-01" db="EMBL/GenBank/DDBJ databases">
        <title>Analysis of 21 Apiospora genomes using comparative genomics revels a genus with tremendous synthesis potential of carbohydrate active enzymes and secondary metabolites.</title>
        <authorList>
            <person name="Sorensen T."/>
        </authorList>
    </citation>
    <scope>NUCLEOTIDE SEQUENCE [LARGE SCALE GENOMIC DNA]</scope>
    <source>
        <strain evidence="2 3">CBS 33761</strain>
    </source>
</reference>
<name>A0ABR1RNT1_9PEZI</name>
<sequence>MAGEPVDQFRERIKSEQRDRASSSGTAGGSVAGREQANNDHDNGADKDNDEGNDMIKIRLRDSSKFQRESAWVVKKSETMWAHLQNYANSIQANFESLRFVTHEGSRINRTDTPESLELEDDEVIDVLPMTIGGQPCLNVT</sequence>
<gene>
    <name evidence="2" type="ORF">PG993_014772</name>
</gene>
<dbReference type="SUPFAM" id="SSF54236">
    <property type="entry name" value="Ubiquitin-like"/>
    <property type="match status" value="1"/>
</dbReference>
<evidence type="ECO:0000256" key="1">
    <source>
        <dbReference type="SAM" id="MobiDB-lite"/>
    </source>
</evidence>
<evidence type="ECO:0000313" key="3">
    <source>
        <dbReference type="Proteomes" id="UP001444661"/>
    </source>
</evidence>
<accession>A0ABR1RNT1</accession>
<dbReference type="InterPro" id="IPR029071">
    <property type="entry name" value="Ubiquitin-like_domsf"/>
</dbReference>
<protein>
    <submittedName>
        <fullName evidence="2">Ubiquitin-like protein</fullName>
    </submittedName>
</protein>
<feature type="region of interest" description="Disordered" evidence="1">
    <location>
        <begin position="1"/>
        <end position="56"/>
    </location>
</feature>
<organism evidence="2 3">
    <name type="scientific">Apiospora rasikravindrae</name>
    <dbReference type="NCBI Taxonomy" id="990691"/>
    <lineage>
        <taxon>Eukaryota</taxon>
        <taxon>Fungi</taxon>
        <taxon>Dikarya</taxon>
        <taxon>Ascomycota</taxon>
        <taxon>Pezizomycotina</taxon>
        <taxon>Sordariomycetes</taxon>
        <taxon>Xylariomycetidae</taxon>
        <taxon>Amphisphaeriales</taxon>
        <taxon>Apiosporaceae</taxon>
        <taxon>Apiospora</taxon>
    </lineage>
</organism>
<comment type="caution">
    <text evidence="2">The sequence shown here is derived from an EMBL/GenBank/DDBJ whole genome shotgun (WGS) entry which is preliminary data.</text>
</comment>
<feature type="compositionally biased region" description="Basic and acidic residues" evidence="1">
    <location>
        <begin position="37"/>
        <end position="47"/>
    </location>
</feature>
<evidence type="ECO:0000313" key="2">
    <source>
        <dbReference type="EMBL" id="KAK8016583.1"/>
    </source>
</evidence>
<dbReference type="Gene3D" id="3.10.20.90">
    <property type="entry name" value="Phosphatidylinositol 3-kinase Catalytic Subunit, Chain A, domain 1"/>
    <property type="match status" value="1"/>
</dbReference>
<dbReference type="EMBL" id="JAQQWK010000014">
    <property type="protein sequence ID" value="KAK8016583.1"/>
    <property type="molecule type" value="Genomic_DNA"/>
</dbReference>